<dbReference type="AlphaFoldDB" id="A0A0L0TAI3"/>
<sequence>MPAHLHSRTCSMQTEARPQSVFARPANAVVAAFKGTLRSVRAVARGAGDGNKKSARAAASGVSDDVMADDNNVHGKRHDSKAASTSASTELNVVHDPALPTVARRQRRDGYAGPRHDLDRRRRAPRPIRTATYDHDAHAPAQDARAPGRR</sequence>
<reference evidence="3" key="2">
    <citation type="submission" date="2009-11" db="EMBL/GenBank/DDBJ databases">
        <title>The Genome Sequence of Allomyces macrogynus strain ATCC 38327.</title>
        <authorList>
            <consortium name="The Broad Institute Genome Sequencing Platform"/>
            <person name="Russ C."/>
            <person name="Cuomo C."/>
            <person name="Shea T."/>
            <person name="Young S.K."/>
            <person name="Zeng Q."/>
            <person name="Koehrsen M."/>
            <person name="Haas B."/>
            <person name="Borodovsky M."/>
            <person name="Guigo R."/>
            <person name="Alvarado L."/>
            <person name="Berlin A."/>
            <person name="Borenstein D."/>
            <person name="Chen Z."/>
            <person name="Engels R."/>
            <person name="Freedman E."/>
            <person name="Gellesch M."/>
            <person name="Goldberg J."/>
            <person name="Griggs A."/>
            <person name="Gujja S."/>
            <person name="Heiman D."/>
            <person name="Hepburn T."/>
            <person name="Howarth C."/>
            <person name="Jen D."/>
            <person name="Larson L."/>
            <person name="Lewis B."/>
            <person name="Mehta T."/>
            <person name="Park D."/>
            <person name="Pearson M."/>
            <person name="Roberts A."/>
            <person name="Saif S."/>
            <person name="Shenoy N."/>
            <person name="Sisk P."/>
            <person name="Stolte C."/>
            <person name="Sykes S."/>
            <person name="Walk T."/>
            <person name="White J."/>
            <person name="Yandava C."/>
            <person name="Burger G."/>
            <person name="Gray M.W."/>
            <person name="Holland P.W.H."/>
            <person name="King N."/>
            <person name="Lang F.B.F."/>
            <person name="Roger A.J."/>
            <person name="Ruiz-Trillo I."/>
            <person name="Lander E."/>
            <person name="Nusbaum C."/>
        </authorList>
    </citation>
    <scope>NUCLEOTIDE SEQUENCE [LARGE SCALE GENOMIC DNA]</scope>
    <source>
        <strain evidence="3">ATCC 38327</strain>
    </source>
</reference>
<protein>
    <submittedName>
        <fullName evidence="2">Uncharacterized protein</fullName>
    </submittedName>
</protein>
<feature type="compositionally biased region" description="Polar residues" evidence="1">
    <location>
        <begin position="82"/>
        <end position="91"/>
    </location>
</feature>
<evidence type="ECO:0000256" key="1">
    <source>
        <dbReference type="SAM" id="MobiDB-lite"/>
    </source>
</evidence>
<gene>
    <name evidence="2" type="ORF">AMAG_16076</name>
</gene>
<feature type="compositionally biased region" description="Basic and acidic residues" evidence="1">
    <location>
        <begin position="108"/>
        <end position="120"/>
    </location>
</feature>
<name>A0A0L0TAI3_ALLM3</name>
<evidence type="ECO:0000313" key="2">
    <source>
        <dbReference type="EMBL" id="KNE71772.1"/>
    </source>
</evidence>
<accession>A0A0L0TAI3</accession>
<evidence type="ECO:0000313" key="3">
    <source>
        <dbReference type="Proteomes" id="UP000054350"/>
    </source>
</evidence>
<feature type="region of interest" description="Disordered" evidence="1">
    <location>
        <begin position="44"/>
        <end position="150"/>
    </location>
</feature>
<keyword evidence="3" id="KW-1185">Reference proteome</keyword>
<reference evidence="2 3" key="1">
    <citation type="submission" date="2009-11" db="EMBL/GenBank/DDBJ databases">
        <title>Annotation of Allomyces macrogynus ATCC 38327.</title>
        <authorList>
            <consortium name="The Broad Institute Genome Sequencing Platform"/>
            <person name="Russ C."/>
            <person name="Cuomo C."/>
            <person name="Burger G."/>
            <person name="Gray M.W."/>
            <person name="Holland P.W.H."/>
            <person name="King N."/>
            <person name="Lang F.B.F."/>
            <person name="Roger A.J."/>
            <person name="Ruiz-Trillo I."/>
            <person name="Young S.K."/>
            <person name="Zeng Q."/>
            <person name="Gargeya S."/>
            <person name="Fitzgerald M."/>
            <person name="Haas B."/>
            <person name="Abouelleil A."/>
            <person name="Alvarado L."/>
            <person name="Arachchi H.M."/>
            <person name="Berlin A."/>
            <person name="Chapman S.B."/>
            <person name="Gearin G."/>
            <person name="Goldberg J."/>
            <person name="Griggs A."/>
            <person name="Gujja S."/>
            <person name="Hansen M."/>
            <person name="Heiman D."/>
            <person name="Howarth C."/>
            <person name="Larimer J."/>
            <person name="Lui A."/>
            <person name="MacDonald P.J.P."/>
            <person name="McCowen C."/>
            <person name="Montmayeur A."/>
            <person name="Murphy C."/>
            <person name="Neiman D."/>
            <person name="Pearson M."/>
            <person name="Priest M."/>
            <person name="Roberts A."/>
            <person name="Saif S."/>
            <person name="Shea T."/>
            <person name="Sisk P."/>
            <person name="Stolte C."/>
            <person name="Sykes S."/>
            <person name="Wortman J."/>
            <person name="Nusbaum C."/>
            <person name="Birren B."/>
        </authorList>
    </citation>
    <scope>NUCLEOTIDE SEQUENCE [LARGE SCALE GENOMIC DNA]</scope>
    <source>
        <strain evidence="2 3">ATCC 38327</strain>
    </source>
</reference>
<dbReference type="VEuPathDB" id="FungiDB:AMAG_16076"/>
<dbReference type="EMBL" id="GG745374">
    <property type="protein sequence ID" value="KNE71772.1"/>
    <property type="molecule type" value="Genomic_DNA"/>
</dbReference>
<organism evidence="2 3">
    <name type="scientific">Allomyces macrogynus (strain ATCC 38327)</name>
    <name type="common">Allomyces javanicus var. macrogynus</name>
    <dbReference type="NCBI Taxonomy" id="578462"/>
    <lineage>
        <taxon>Eukaryota</taxon>
        <taxon>Fungi</taxon>
        <taxon>Fungi incertae sedis</taxon>
        <taxon>Blastocladiomycota</taxon>
        <taxon>Blastocladiomycetes</taxon>
        <taxon>Blastocladiales</taxon>
        <taxon>Blastocladiaceae</taxon>
        <taxon>Allomyces</taxon>
    </lineage>
</organism>
<proteinExistence type="predicted"/>
<dbReference type="Proteomes" id="UP000054350">
    <property type="component" value="Unassembled WGS sequence"/>
</dbReference>